<keyword evidence="1" id="KW-0472">Membrane</keyword>
<name>A0A0J8CIG1_BETVV</name>
<keyword evidence="4" id="KW-1185">Reference proteome</keyword>
<proteinExistence type="predicted"/>
<evidence type="ECO:0000313" key="3">
    <source>
        <dbReference type="EMBL" id="KMT13352.1"/>
    </source>
</evidence>
<sequence length="203" mass="22548">MASSISLLLPIFSLFLLSLSLSSVSARPGRPFHPCNTLVVSTFSFSFLPQNPNPNPNFSFRHNRPQFIVVSADLHPHHHFRHRRFLPLMVDRFPTVEKAQETSEFLPLGFSSLRDRTKDILSVVASLLFGAACGALTAGTMYLIWSMFNHRNGSYRNLDGFESDDDDNDDDDIFNPKKTGYVAIPAAPAKAVDSIPAPVKEAV</sequence>
<evidence type="ECO:0000256" key="2">
    <source>
        <dbReference type="SAM" id="SignalP"/>
    </source>
</evidence>
<reference evidence="3 4" key="1">
    <citation type="journal article" date="2014" name="Nature">
        <title>The genome of the recently domesticated crop plant sugar beet (Beta vulgaris).</title>
        <authorList>
            <person name="Dohm J.C."/>
            <person name="Minoche A.E."/>
            <person name="Holtgrawe D."/>
            <person name="Capella-Gutierrez S."/>
            <person name="Zakrzewski F."/>
            <person name="Tafer H."/>
            <person name="Rupp O."/>
            <person name="Sorensen T.R."/>
            <person name="Stracke R."/>
            <person name="Reinhardt R."/>
            <person name="Goesmann A."/>
            <person name="Kraft T."/>
            <person name="Schulz B."/>
            <person name="Stadler P.F."/>
            <person name="Schmidt T."/>
            <person name="Gabaldon T."/>
            <person name="Lehrach H."/>
            <person name="Weisshaar B."/>
            <person name="Himmelbauer H."/>
        </authorList>
    </citation>
    <scope>NUCLEOTIDE SEQUENCE [LARGE SCALE GENOMIC DNA]</scope>
    <source>
        <tissue evidence="3">Taproot</tissue>
    </source>
</reference>
<dbReference type="PANTHER" id="PTHR35107:SF2">
    <property type="entry name" value="EXPRESSED PROTEIN"/>
    <property type="match status" value="1"/>
</dbReference>
<keyword evidence="1" id="KW-1133">Transmembrane helix</keyword>
<dbReference type="EMBL" id="KQ090076">
    <property type="protein sequence ID" value="KMT13352.1"/>
    <property type="molecule type" value="Genomic_DNA"/>
</dbReference>
<organism evidence="3 4">
    <name type="scientific">Beta vulgaris subsp. vulgaris</name>
    <name type="common">Beet</name>
    <dbReference type="NCBI Taxonomy" id="3555"/>
    <lineage>
        <taxon>Eukaryota</taxon>
        <taxon>Viridiplantae</taxon>
        <taxon>Streptophyta</taxon>
        <taxon>Embryophyta</taxon>
        <taxon>Tracheophyta</taxon>
        <taxon>Spermatophyta</taxon>
        <taxon>Magnoliopsida</taxon>
        <taxon>eudicotyledons</taxon>
        <taxon>Gunneridae</taxon>
        <taxon>Pentapetalae</taxon>
        <taxon>Caryophyllales</taxon>
        <taxon>Chenopodiaceae</taxon>
        <taxon>Betoideae</taxon>
        <taxon>Beta</taxon>
    </lineage>
</organism>
<protein>
    <submittedName>
        <fullName evidence="3">Uncharacterized protein</fullName>
    </submittedName>
</protein>
<evidence type="ECO:0000256" key="1">
    <source>
        <dbReference type="SAM" id="Phobius"/>
    </source>
</evidence>
<keyword evidence="2" id="KW-0732">Signal</keyword>
<accession>A0A0J8CIG1</accession>
<dbReference type="Gramene" id="KMT13352">
    <property type="protein sequence ID" value="KMT13352"/>
    <property type="gene ID" value="BVRB_4g084430"/>
</dbReference>
<dbReference type="OMA" id="FVTIFTE"/>
<feature type="signal peptide" evidence="2">
    <location>
        <begin position="1"/>
        <end position="26"/>
    </location>
</feature>
<gene>
    <name evidence="3" type="ORF">BVRB_4g084430</name>
</gene>
<dbReference type="OrthoDB" id="769005at2759"/>
<dbReference type="AlphaFoldDB" id="A0A0J8CIG1"/>
<dbReference type="KEGG" id="bvg:104891234"/>
<feature type="chain" id="PRO_5005295775" evidence="2">
    <location>
        <begin position="27"/>
        <end position="203"/>
    </location>
</feature>
<keyword evidence="1" id="KW-0812">Transmembrane</keyword>
<evidence type="ECO:0000313" key="4">
    <source>
        <dbReference type="Proteomes" id="UP000035740"/>
    </source>
</evidence>
<dbReference type="eggNOG" id="ENOG502S4UK">
    <property type="taxonomic scope" value="Eukaryota"/>
</dbReference>
<feature type="transmembrane region" description="Helical" evidence="1">
    <location>
        <begin position="120"/>
        <end position="145"/>
    </location>
</feature>
<dbReference type="Proteomes" id="UP000035740">
    <property type="component" value="Chromosome 4"/>
</dbReference>
<dbReference type="PANTHER" id="PTHR35107">
    <property type="entry name" value="EXPRESSED PROTEIN"/>
    <property type="match status" value="1"/>
</dbReference>